<reference evidence="2 3" key="1">
    <citation type="journal article" date="2010" name="Nature">
        <title>Genome sequencing and analysis of the model grass Brachypodium distachyon.</title>
        <authorList>
            <consortium name="International Brachypodium Initiative"/>
        </authorList>
    </citation>
    <scope>NUCLEOTIDE SEQUENCE [LARGE SCALE GENOMIC DNA]</scope>
    <source>
        <strain evidence="2 3">Bd21</strain>
    </source>
</reference>
<organism evidence="2">
    <name type="scientific">Brachypodium distachyon</name>
    <name type="common">Purple false brome</name>
    <name type="synonym">Trachynia distachya</name>
    <dbReference type="NCBI Taxonomy" id="15368"/>
    <lineage>
        <taxon>Eukaryota</taxon>
        <taxon>Viridiplantae</taxon>
        <taxon>Streptophyta</taxon>
        <taxon>Embryophyta</taxon>
        <taxon>Tracheophyta</taxon>
        <taxon>Spermatophyta</taxon>
        <taxon>Magnoliopsida</taxon>
        <taxon>Liliopsida</taxon>
        <taxon>Poales</taxon>
        <taxon>Poaceae</taxon>
        <taxon>BOP clade</taxon>
        <taxon>Pooideae</taxon>
        <taxon>Stipodae</taxon>
        <taxon>Brachypodieae</taxon>
        <taxon>Brachypodium</taxon>
    </lineage>
</organism>
<evidence type="ECO:0000313" key="2">
    <source>
        <dbReference type="EMBL" id="KQK20870.1"/>
    </source>
</evidence>
<dbReference type="EMBL" id="CM000880">
    <property type="protein sequence ID" value="KQK20870.1"/>
    <property type="molecule type" value="Genomic_DNA"/>
</dbReference>
<reference evidence="2" key="2">
    <citation type="submission" date="2017-06" db="EMBL/GenBank/DDBJ databases">
        <title>WGS assembly of Brachypodium distachyon.</title>
        <authorList>
            <consortium name="The International Brachypodium Initiative"/>
            <person name="Lucas S."/>
            <person name="Harmon-Smith M."/>
            <person name="Lail K."/>
            <person name="Tice H."/>
            <person name="Grimwood J."/>
            <person name="Bruce D."/>
            <person name="Barry K."/>
            <person name="Shu S."/>
            <person name="Lindquist E."/>
            <person name="Wang M."/>
            <person name="Pitluck S."/>
            <person name="Vogel J.P."/>
            <person name="Garvin D.F."/>
            <person name="Mockler T.C."/>
            <person name="Schmutz J."/>
            <person name="Rokhsar D."/>
            <person name="Bevan M.W."/>
        </authorList>
    </citation>
    <scope>NUCLEOTIDE SEQUENCE</scope>
    <source>
        <strain evidence="2">Bd21</strain>
    </source>
</reference>
<evidence type="ECO:0000256" key="1">
    <source>
        <dbReference type="SAM" id="MobiDB-lite"/>
    </source>
</evidence>
<evidence type="ECO:0000313" key="4">
    <source>
        <dbReference type="Proteomes" id="UP000008810"/>
    </source>
</evidence>
<name>A0A0Q3NTS1_BRADI</name>
<feature type="compositionally biased region" description="Pro residues" evidence="1">
    <location>
        <begin position="30"/>
        <end position="40"/>
    </location>
</feature>
<reference evidence="3" key="3">
    <citation type="submission" date="2018-08" db="UniProtKB">
        <authorList>
            <consortium name="EnsemblPlants"/>
        </authorList>
    </citation>
    <scope>IDENTIFICATION</scope>
    <source>
        <strain evidence="3">cv. Bd21</strain>
    </source>
</reference>
<gene>
    <name evidence="2" type="ORF">BRADI_1g57216v3</name>
</gene>
<keyword evidence="4" id="KW-1185">Reference proteome</keyword>
<feature type="compositionally biased region" description="Low complexity" evidence="1">
    <location>
        <begin position="1"/>
        <end position="29"/>
    </location>
</feature>
<dbReference type="Gramene" id="KQK20870">
    <property type="protein sequence ID" value="KQK20870"/>
    <property type="gene ID" value="BRADI_1g57216v3"/>
</dbReference>
<dbReference type="AlphaFoldDB" id="A0A0Q3NTS1"/>
<sequence length="144" mass="14846">MPPAASTFPSPAGAASSAPPLAARLCGLSPPRPPPRPLLLPFPCGRRRLLPPRPASAPPLPSRSTPDLHLLFSASSPSRTRPRPLPPSPPSTTAARSLLPPASPSMAARRILLVFALGSSGREQPGSAAHGSSEQNRDLVIDGI</sequence>
<feature type="compositionally biased region" description="Pro residues" evidence="1">
    <location>
        <begin position="51"/>
        <end position="61"/>
    </location>
</feature>
<dbReference type="EnsemblPlants" id="KQK20870">
    <property type="protein sequence ID" value="KQK20870"/>
    <property type="gene ID" value="BRADI_1g57216v3"/>
</dbReference>
<protein>
    <submittedName>
        <fullName evidence="2 3">Uncharacterized protein</fullName>
    </submittedName>
</protein>
<dbReference type="Proteomes" id="UP000008810">
    <property type="component" value="Chromosome 1"/>
</dbReference>
<accession>A0A0Q3NTS1</accession>
<feature type="region of interest" description="Disordered" evidence="1">
    <location>
        <begin position="1"/>
        <end position="102"/>
    </location>
</feature>
<dbReference type="InParanoid" id="A0A0Q3NTS1"/>
<feature type="compositionally biased region" description="Basic and acidic residues" evidence="1">
    <location>
        <begin position="135"/>
        <end position="144"/>
    </location>
</feature>
<proteinExistence type="predicted"/>
<evidence type="ECO:0000313" key="3">
    <source>
        <dbReference type="EnsemblPlants" id="KQK20870"/>
    </source>
</evidence>
<feature type="region of interest" description="Disordered" evidence="1">
    <location>
        <begin position="121"/>
        <end position="144"/>
    </location>
</feature>